<keyword evidence="2" id="KW-1185">Reference proteome</keyword>
<sequence length="109" mass="12372">MRITAELFVSQLVRRVFNDGGFAAIVRRGAEAAGAVFVIIRGQNGASALYGPAVQMMAADDGERRFMRENVDTDEAIERRMEREERFDPDFWLVELETGTPERYLTLVE</sequence>
<proteinExistence type="predicted"/>
<comment type="caution">
    <text evidence="1">The sequence shown here is derived from an EMBL/GenBank/DDBJ whole genome shotgun (WGS) entry which is preliminary data.</text>
</comment>
<dbReference type="AlphaFoldDB" id="A0A5B0DYK6"/>
<dbReference type="RefSeq" id="WP_149300404.1">
    <property type="nucleotide sequence ID" value="NZ_VTWH01000002.1"/>
</dbReference>
<dbReference type="EMBL" id="VTWH01000002">
    <property type="protein sequence ID" value="KAA0971092.1"/>
    <property type="molecule type" value="Genomic_DNA"/>
</dbReference>
<protein>
    <submittedName>
        <fullName evidence="1">DUF1491 family protein</fullName>
    </submittedName>
</protein>
<dbReference type="Proteomes" id="UP000324738">
    <property type="component" value="Unassembled WGS sequence"/>
</dbReference>
<dbReference type="OrthoDB" id="9809136at2"/>
<dbReference type="InterPro" id="IPR009964">
    <property type="entry name" value="DUF1491"/>
</dbReference>
<evidence type="ECO:0000313" key="1">
    <source>
        <dbReference type="EMBL" id="KAA0971092.1"/>
    </source>
</evidence>
<gene>
    <name evidence="1" type="ORF">FPY71_11650</name>
</gene>
<reference evidence="1 2" key="1">
    <citation type="submission" date="2019-08" db="EMBL/GenBank/DDBJ databases">
        <title>Aureimonas fodiniaquatilis sp. nov., isolated from a coal mine wastewater.</title>
        <authorList>
            <person name="Kim W."/>
        </authorList>
    </citation>
    <scope>NUCLEOTIDE SEQUENCE [LARGE SCALE GENOMIC DNA]</scope>
    <source>
        <strain evidence="1 2">CAU 1482</strain>
    </source>
</reference>
<evidence type="ECO:0000313" key="2">
    <source>
        <dbReference type="Proteomes" id="UP000324738"/>
    </source>
</evidence>
<name>A0A5B0DYK6_9HYPH</name>
<organism evidence="1 2">
    <name type="scientific">Aureimonas fodinaquatilis</name>
    <dbReference type="NCBI Taxonomy" id="2565783"/>
    <lineage>
        <taxon>Bacteria</taxon>
        <taxon>Pseudomonadati</taxon>
        <taxon>Pseudomonadota</taxon>
        <taxon>Alphaproteobacteria</taxon>
        <taxon>Hyphomicrobiales</taxon>
        <taxon>Aurantimonadaceae</taxon>
        <taxon>Aureimonas</taxon>
    </lineage>
</organism>
<dbReference type="Pfam" id="PF07372">
    <property type="entry name" value="DUF1491"/>
    <property type="match status" value="1"/>
</dbReference>
<accession>A0A5B0DYK6</accession>
<dbReference type="Gene3D" id="3.40.1530.20">
    <property type="entry name" value="Protein of unknown function (DUF1491)"/>
    <property type="match status" value="1"/>
</dbReference>